<protein>
    <submittedName>
        <fullName evidence="2">Uncharacterized protein</fullName>
    </submittedName>
</protein>
<dbReference type="RefSeq" id="WP_077541600.1">
    <property type="nucleotide sequence ID" value="NZ_CP019633.1"/>
</dbReference>
<dbReference type="OrthoDB" id="300384at2"/>
<keyword evidence="3" id="KW-1185">Reference proteome</keyword>
<keyword evidence="1" id="KW-0732">Signal</keyword>
<reference evidence="3" key="1">
    <citation type="submission" date="2017-02" db="EMBL/GenBank/DDBJ databases">
        <title>Comparative genomics and description of representatives of a novel lineage of planctomycetes thriving in anoxic sediments.</title>
        <authorList>
            <person name="Spring S."/>
            <person name="Bunk B."/>
            <person name="Sproer C."/>
            <person name="Klenk H.-P."/>
        </authorList>
    </citation>
    <scope>NUCLEOTIDE SEQUENCE [LARGE SCALE GENOMIC DNA]</scope>
    <source>
        <strain evidence="3">L21-RPul-D3</strain>
    </source>
</reference>
<name>A0A1Q2HSZ5_9BACT</name>
<feature type="chain" id="PRO_5012749580" evidence="1">
    <location>
        <begin position="18"/>
        <end position="260"/>
    </location>
</feature>
<evidence type="ECO:0000313" key="3">
    <source>
        <dbReference type="Proteomes" id="UP000188273"/>
    </source>
</evidence>
<dbReference type="AlphaFoldDB" id="A0A1Q2HSZ5"/>
<dbReference type="KEGG" id="pbu:L21SP3_02248"/>
<sequence length="260" mass="26609" precursor="true">MKNCFFALLAVAAVAMAGSVTFDAVDNGDGTATISYTADAAVVGFALDVDSDVSVTDVTIPSFFDVFMDYANEEGESYVYGEGSPIAYQDAAGTNALPCVSFCISAGGLEDDETDVPSTSGDIVVTTGGAATVTLGENALRGGVVDYDGAMDTNLPITFDITDGGGEPICYGDIWDGGEGAPGSDGQIDTADMNYLMQQLGMAGAPYVIADPAAQGIEAADMWDGSNGEPGQDGQVDTADMNYMMQQLGMAGAPYVIPCE</sequence>
<gene>
    <name evidence="2" type="ORF">L21SP3_02248</name>
</gene>
<accession>A0A1Q2HSZ5</accession>
<organism evidence="2 3">
    <name type="scientific">Sedimentisphaera cyanobacteriorum</name>
    <dbReference type="NCBI Taxonomy" id="1940790"/>
    <lineage>
        <taxon>Bacteria</taxon>
        <taxon>Pseudomonadati</taxon>
        <taxon>Planctomycetota</taxon>
        <taxon>Phycisphaerae</taxon>
        <taxon>Sedimentisphaerales</taxon>
        <taxon>Sedimentisphaeraceae</taxon>
        <taxon>Sedimentisphaera</taxon>
    </lineage>
</organism>
<feature type="signal peptide" evidence="1">
    <location>
        <begin position="1"/>
        <end position="17"/>
    </location>
</feature>
<evidence type="ECO:0000256" key="1">
    <source>
        <dbReference type="SAM" id="SignalP"/>
    </source>
</evidence>
<dbReference type="Proteomes" id="UP000188273">
    <property type="component" value="Chromosome"/>
</dbReference>
<dbReference type="EMBL" id="CP019633">
    <property type="protein sequence ID" value="AQQ10416.1"/>
    <property type="molecule type" value="Genomic_DNA"/>
</dbReference>
<proteinExistence type="predicted"/>
<evidence type="ECO:0000313" key="2">
    <source>
        <dbReference type="EMBL" id="AQQ10416.1"/>
    </source>
</evidence>